<dbReference type="EMBL" id="VSSQ01102059">
    <property type="protein sequence ID" value="MPN43574.1"/>
    <property type="molecule type" value="Genomic_DNA"/>
</dbReference>
<name>A0A645I583_9ZZZZ</name>
<comment type="caution">
    <text evidence="1">The sequence shown here is derived from an EMBL/GenBank/DDBJ whole genome shotgun (WGS) entry which is preliminary data.</text>
</comment>
<evidence type="ECO:0000313" key="1">
    <source>
        <dbReference type="EMBL" id="MPN43574.1"/>
    </source>
</evidence>
<organism evidence="1">
    <name type="scientific">bioreactor metagenome</name>
    <dbReference type="NCBI Taxonomy" id="1076179"/>
    <lineage>
        <taxon>unclassified sequences</taxon>
        <taxon>metagenomes</taxon>
        <taxon>ecological metagenomes</taxon>
    </lineage>
</organism>
<dbReference type="AlphaFoldDB" id="A0A645I583"/>
<sequence>MCTEVGQPIRVVDLFGVPLLELSHDECMPETVDGRLLVSCISEAGRVPHEIEYPAEPGVIDLGPQHVGDEEHHTVRYRPCDLQVVTGGESPQVVGKVHGPVLQVLGHAYLDLSGDQVDILPF</sequence>
<gene>
    <name evidence="1" type="ORF">SDC9_191134</name>
</gene>
<protein>
    <submittedName>
        <fullName evidence="1">Uncharacterized protein</fullName>
    </submittedName>
</protein>
<reference evidence="1" key="1">
    <citation type="submission" date="2019-08" db="EMBL/GenBank/DDBJ databases">
        <authorList>
            <person name="Kucharzyk K."/>
            <person name="Murdoch R.W."/>
            <person name="Higgins S."/>
            <person name="Loffler F."/>
        </authorList>
    </citation>
    <scope>NUCLEOTIDE SEQUENCE</scope>
</reference>
<accession>A0A645I583</accession>
<proteinExistence type="predicted"/>